<protein>
    <submittedName>
        <fullName evidence="2">Predicted protein</fullName>
    </submittedName>
</protein>
<dbReference type="Gene3D" id="3.80.10.10">
    <property type="entry name" value="Ribonuclease Inhibitor"/>
    <property type="match status" value="1"/>
</dbReference>
<dbReference type="OrthoDB" id="550575at2759"/>
<dbReference type="AlphaFoldDB" id="D2W2S4"/>
<reference evidence="2 3" key="1">
    <citation type="journal article" date="2010" name="Cell">
        <title>The genome of Naegleria gruberi illuminates early eukaryotic versatility.</title>
        <authorList>
            <person name="Fritz-Laylin L.K."/>
            <person name="Prochnik S.E."/>
            <person name="Ginger M.L."/>
            <person name="Dacks J.B."/>
            <person name="Carpenter M.L."/>
            <person name="Field M.C."/>
            <person name="Kuo A."/>
            <person name="Paredez A."/>
            <person name="Chapman J."/>
            <person name="Pham J."/>
            <person name="Shu S."/>
            <person name="Neupane R."/>
            <person name="Cipriano M."/>
            <person name="Mancuso J."/>
            <person name="Tu H."/>
            <person name="Salamov A."/>
            <person name="Lindquist E."/>
            <person name="Shapiro H."/>
            <person name="Lucas S."/>
            <person name="Grigoriev I.V."/>
            <person name="Cande W.Z."/>
            <person name="Fulton C."/>
            <person name="Rokhsar D.S."/>
            <person name="Dawson S.C."/>
        </authorList>
    </citation>
    <scope>NUCLEOTIDE SEQUENCE [LARGE SCALE GENOMIC DNA]</scope>
    <source>
        <strain evidence="2 3">NEG-M</strain>
    </source>
</reference>
<dbReference type="VEuPathDB" id="AmoebaDB:NAEGRDRAFT_54261"/>
<sequence length="553" mass="63692">MSNRSQPVDSSTQESESHKKHKPNSLTIHHLTQDEMSIVLNFLHKGEILILATLCKQLYSTIYNLVESIIHPREFNVENWSSRSLESMLSHYSWLDVGKKTIRKEIEEMANRGGIERLAKVFYAEFEDADDVFSIPLRKEDKYSKISQQWIKLSNKYQDTRNTVEETVVDQVPVGFQVRKLCLVSNNPFKTLNYLQNIEELLLHRRHVGNVEPLSDGFRAIMLNKLRILRIDLSDCEDYMKAYISGLLQLSPNLERLESTSCLLQWDDELIVFISEMCKKLKKIKLKGNSNISDDSLYKVFKNLPHLTHFEIENNAVFTGKFLSKIGEFPQLKFFKVDRRGDDLVESCADLHLGGGILPNLEFLELGIEYDSIYENEHLFIESLKLVTPNLKCAGSMINIYEGYVCRYALKTLELFVNTLESFTLSTISALCNPIIAAKFFKLLPNVKTFKVEGVLTLDVLKELEIHSKVEKLTLETTVLSLEYLLKLSKVFPNLKILKFKENVSSSYDTQTADVLNVLKVINDGHFQHLEMISIYGMQFLGNDKHLWNAISR</sequence>
<gene>
    <name evidence="2" type="ORF">NAEGRDRAFT_54261</name>
</gene>
<dbReference type="GeneID" id="8859915"/>
<accession>D2W2S4</accession>
<dbReference type="SUPFAM" id="SSF52047">
    <property type="entry name" value="RNI-like"/>
    <property type="match status" value="1"/>
</dbReference>
<dbReference type="EMBL" id="GG738928">
    <property type="protein sequence ID" value="EFC36563.1"/>
    <property type="molecule type" value="Genomic_DNA"/>
</dbReference>
<dbReference type="Proteomes" id="UP000006671">
    <property type="component" value="Unassembled WGS sequence"/>
</dbReference>
<evidence type="ECO:0000256" key="1">
    <source>
        <dbReference type="SAM" id="MobiDB-lite"/>
    </source>
</evidence>
<dbReference type="InterPro" id="IPR032675">
    <property type="entry name" value="LRR_dom_sf"/>
</dbReference>
<keyword evidence="3" id="KW-1185">Reference proteome</keyword>
<dbReference type="RefSeq" id="XP_002669307.1">
    <property type="nucleotide sequence ID" value="XM_002669261.1"/>
</dbReference>
<organism evidence="3">
    <name type="scientific">Naegleria gruberi</name>
    <name type="common">Amoeba</name>
    <dbReference type="NCBI Taxonomy" id="5762"/>
    <lineage>
        <taxon>Eukaryota</taxon>
        <taxon>Discoba</taxon>
        <taxon>Heterolobosea</taxon>
        <taxon>Tetramitia</taxon>
        <taxon>Eutetramitia</taxon>
        <taxon>Vahlkampfiidae</taxon>
        <taxon>Naegleria</taxon>
    </lineage>
</organism>
<dbReference type="InParanoid" id="D2W2S4"/>
<evidence type="ECO:0000313" key="2">
    <source>
        <dbReference type="EMBL" id="EFC36563.1"/>
    </source>
</evidence>
<dbReference type="KEGG" id="ngr:NAEGRDRAFT_54261"/>
<feature type="region of interest" description="Disordered" evidence="1">
    <location>
        <begin position="1"/>
        <end position="27"/>
    </location>
</feature>
<evidence type="ECO:0000313" key="3">
    <source>
        <dbReference type="Proteomes" id="UP000006671"/>
    </source>
</evidence>
<feature type="compositionally biased region" description="Polar residues" evidence="1">
    <location>
        <begin position="1"/>
        <end position="14"/>
    </location>
</feature>
<proteinExistence type="predicted"/>
<name>D2W2S4_NAEGR</name>